<feature type="transmembrane region" description="Helical" evidence="1">
    <location>
        <begin position="397"/>
        <end position="416"/>
    </location>
</feature>
<evidence type="ECO:0000256" key="1">
    <source>
        <dbReference type="SAM" id="Phobius"/>
    </source>
</evidence>
<dbReference type="PANTHER" id="PTHR34220:SF7">
    <property type="entry name" value="SENSOR HISTIDINE KINASE YPDA"/>
    <property type="match status" value="1"/>
</dbReference>
<feature type="transmembrane region" description="Helical" evidence="1">
    <location>
        <begin position="119"/>
        <end position="140"/>
    </location>
</feature>
<dbReference type="InterPro" id="IPR010559">
    <property type="entry name" value="Sig_transdc_His_kin_internal"/>
</dbReference>
<dbReference type="GO" id="GO:0016301">
    <property type="term" value="F:kinase activity"/>
    <property type="evidence" value="ECO:0007669"/>
    <property type="project" value="UniProtKB-KW"/>
</dbReference>
<keyword evidence="4" id="KW-0808">Transferase</keyword>
<proteinExistence type="predicted"/>
<reference evidence="4 5" key="1">
    <citation type="submission" date="2014-10" db="EMBL/GenBank/DDBJ databases">
        <title>Genome sequencing of Vitellibacter vladivostokensis KMM 3516.</title>
        <authorList>
            <person name="Thevarajoo S."/>
            <person name="Selvaratnam C."/>
            <person name="Goh K.M."/>
            <person name="Chong C.S."/>
        </authorList>
    </citation>
    <scope>NUCLEOTIDE SEQUENCE [LARGE SCALE GENOMIC DNA]</scope>
    <source>
        <strain evidence="4 5">KMM 3516</strain>
    </source>
</reference>
<protein>
    <submittedName>
        <fullName evidence="4">Histidine kinase</fullName>
    </submittedName>
</protein>
<keyword evidence="1" id="KW-1133">Transmembrane helix</keyword>
<keyword evidence="4" id="KW-0418">Kinase</keyword>
<dbReference type="Gene3D" id="3.30.565.10">
    <property type="entry name" value="Histidine kinase-like ATPase, C-terminal domain"/>
    <property type="match status" value="1"/>
</dbReference>
<comment type="caution">
    <text evidence="4">The sequence shown here is derived from an EMBL/GenBank/DDBJ whole genome shotgun (WGS) entry which is preliminary data.</text>
</comment>
<feature type="transmembrane region" description="Helical" evidence="1">
    <location>
        <begin position="80"/>
        <end position="99"/>
    </location>
</feature>
<dbReference type="RefSeq" id="WP_045079932.1">
    <property type="nucleotide sequence ID" value="NZ_JSVU01000003.1"/>
</dbReference>
<keyword evidence="5" id="KW-1185">Reference proteome</keyword>
<dbReference type="Proteomes" id="UP000033497">
    <property type="component" value="Unassembled WGS sequence"/>
</dbReference>
<dbReference type="InterPro" id="IPR025698">
    <property type="entry name" value="2TM_dom"/>
</dbReference>
<feature type="transmembrane region" description="Helical" evidence="1">
    <location>
        <begin position="7"/>
        <end position="27"/>
    </location>
</feature>
<dbReference type="InterPro" id="IPR036890">
    <property type="entry name" value="HATPase_C_sf"/>
</dbReference>
<keyword evidence="1" id="KW-0472">Membrane</keyword>
<name>A0ABR5DJI4_9FLAO</name>
<feature type="domain" description="Signal transduction histidine kinase internal region" evidence="2">
    <location>
        <begin position="160"/>
        <end position="238"/>
    </location>
</feature>
<dbReference type="EMBL" id="JSVU01000003">
    <property type="protein sequence ID" value="KJJ38941.1"/>
    <property type="molecule type" value="Genomic_DNA"/>
</dbReference>
<evidence type="ECO:0000313" key="4">
    <source>
        <dbReference type="EMBL" id="KJJ38941.1"/>
    </source>
</evidence>
<dbReference type="InterPro" id="IPR050640">
    <property type="entry name" value="Bact_2-comp_sensor_kinase"/>
</dbReference>
<evidence type="ECO:0000259" key="3">
    <source>
        <dbReference type="Pfam" id="PF13239"/>
    </source>
</evidence>
<sequence>MRILKEFGKAFFVGTLVFIILGLIQYANGYQYDNGRDILVAFLYNQLYSVILYMVNAYYFVFLLKIFPDQVFQTKNLLKGLLGGVLVTLFALLLIRFITEVIIDGRGFAEFIAAEKMEYYYISFIISVVVTTIFYAVYYYRNKQQTIVKEQKIIAGTASAKFDALKNQLDPHFLFNSLNVLTSLIEENPEAATRFTTSLSKVYRYVLEQKNKELVTLEEELKFAELYMSLLAVRFEDSIVFTLPSKLENPQAKVVPLSLQLLLENAVKHNQVMPSKKLYITIAEENGSLVVTNNRQPKQVLKESTGVGLRNIRDRYALLTERPVSINKNPKEFSIAIPILGENLQIMNTPQTFISEKKYKLAKKRMEKLKAFYIHLALYILFVPIFIYLNYISRAGFPWALFPIVGWGIGITSHAAETFNYNPFFGKDWEARKIRELMDKDD</sequence>
<gene>
    <name evidence="4" type="ORF">MB09_05760</name>
</gene>
<dbReference type="Pfam" id="PF06580">
    <property type="entry name" value="His_kinase"/>
    <property type="match status" value="1"/>
</dbReference>
<keyword evidence="1" id="KW-0812">Transmembrane</keyword>
<dbReference type="Pfam" id="PF13239">
    <property type="entry name" value="2TM"/>
    <property type="match status" value="1"/>
</dbReference>
<evidence type="ECO:0000259" key="2">
    <source>
        <dbReference type="Pfam" id="PF06580"/>
    </source>
</evidence>
<feature type="domain" description="2TM" evidence="3">
    <location>
        <begin position="361"/>
        <end position="439"/>
    </location>
</feature>
<accession>A0ABR5DJI4</accession>
<organism evidence="4 5">
    <name type="scientific">Aequorivita vladivostokensis</name>
    <dbReference type="NCBI Taxonomy" id="171194"/>
    <lineage>
        <taxon>Bacteria</taxon>
        <taxon>Pseudomonadati</taxon>
        <taxon>Bacteroidota</taxon>
        <taxon>Flavobacteriia</taxon>
        <taxon>Flavobacteriales</taxon>
        <taxon>Flavobacteriaceae</taxon>
        <taxon>Aequorivita</taxon>
    </lineage>
</organism>
<feature type="transmembrane region" description="Helical" evidence="1">
    <location>
        <begin position="47"/>
        <end position="68"/>
    </location>
</feature>
<dbReference type="PANTHER" id="PTHR34220">
    <property type="entry name" value="SENSOR HISTIDINE KINASE YPDA"/>
    <property type="match status" value="1"/>
</dbReference>
<feature type="transmembrane region" description="Helical" evidence="1">
    <location>
        <begin position="371"/>
        <end position="391"/>
    </location>
</feature>
<evidence type="ECO:0000313" key="5">
    <source>
        <dbReference type="Proteomes" id="UP000033497"/>
    </source>
</evidence>